<evidence type="ECO:0000259" key="2">
    <source>
        <dbReference type="Pfam" id="PF00155"/>
    </source>
</evidence>
<proteinExistence type="predicted"/>
<name>Q2SIF3_HAHCH</name>
<dbReference type="Proteomes" id="UP000000238">
    <property type="component" value="Chromosome"/>
</dbReference>
<keyword evidence="3" id="KW-0032">Aminotransferase</keyword>
<dbReference type="InterPro" id="IPR015421">
    <property type="entry name" value="PyrdxlP-dep_Trfase_major"/>
</dbReference>
<dbReference type="SUPFAM" id="SSF53383">
    <property type="entry name" value="PLP-dependent transferases"/>
    <property type="match status" value="1"/>
</dbReference>
<dbReference type="KEGG" id="hch:HCH_02792"/>
<keyword evidence="3" id="KW-0808">Transferase</keyword>
<dbReference type="Pfam" id="PF00155">
    <property type="entry name" value="Aminotran_1_2"/>
    <property type="match status" value="1"/>
</dbReference>
<evidence type="ECO:0000313" key="3">
    <source>
        <dbReference type="EMBL" id="ABC29571.1"/>
    </source>
</evidence>
<dbReference type="InterPro" id="IPR004839">
    <property type="entry name" value="Aminotransferase_I/II_large"/>
</dbReference>
<organism evidence="3 4">
    <name type="scientific">Hahella chejuensis (strain KCTC 2396)</name>
    <dbReference type="NCBI Taxonomy" id="349521"/>
    <lineage>
        <taxon>Bacteria</taxon>
        <taxon>Pseudomonadati</taxon>
        <taxon>Pseudomonadota</taxon>
        <taxon>Gammaproteobacteria</taxon>
        <taxon>Oceanospirillales</taxon>
        <taxon>Hahellaceae</taxon>
        <taxon>Hahella</taxon>
    </lineage>
</organism>
<gene>
    <name evidence="3" type="ordered locus">HCH_02792</name>
</gene>
<dbReference type="Gene3D" id="3.40.640.10">
    <property type="entry name" value="Type I PLP-dependent aspartate aminotransferase-like (Major domain)"/>
    <property type="match status" value="1"/>
</dbReference>
<dbReference type="GO" id="GO:0008483">
    <property type="term" value="F:transaminase activity"/>
    <property type="evidence" value="ECO:0007669"/>
    <property type="project" value="UniProtKB-KW"/>
</dbReference>
<dbReference type="EMBL" id="CP000155">
    <property type="protein sequence ID" value="ABC29571.1"/>
    <property type="molecule type" value="Genomic_DNA"/>
</dbReference>
<evidence type="ECO:0000256" key="1">
    <source>
        <dbReference type="SAM" id="MobiDB-lite"/>
    </source>
</evidence>
<evidence type="ECO:0000313" key="4">
    <source>
        <dbReference type="Proteomes" id="UP000000238"/>
    </source>
</evidence>
<feature type="domain" description="Aminotransferase class I/classII large" evidence="2">
    <location>
        <begin position="177"/>
        <end position="413"/>
    </location>
</feature>
<dbReference type="STRING" id="349521.HCH_02792"/>
<dbReference type="InterPro" id="IPR015424">
    <property type="entry name" value="PyrdxlP-dep_Trfase"/>
</dbReference>
<reference evidence="3 4" key="1">
    <citation type="journal article" date="2005" name="Nucleic Acids Res.">
        <title>Genomic blueprint of Hahella chejuensis, a marine microbe producing an algicidal agent.</title>
        <authorList>
            <person name="Jeong H."/>
            <person name="Yim J.H."/>
            <person name="Lee C."/>
            <person name="Choi S.-H."/>
            <person name="Park Y.K."/>
            <person name="Yoon S.H."/>
            <person name="Hur C.-G."/>
            <person name="Kang H.-Y."/>
            <person name="Kim D."/>
            <person name="Lee H.H."/>
            <person name="Park K.H."/>
            <person name="Park S.-H."/>
            <person name="Park H.-S."/>
            <person name="Lee H.K."/>
            <person name="Oh T.K."/>
            <person name="Kim J.F."/>
        </authorList>
    </citation>
    <scope>NUCLEOTIDE SEQUENCE [LARGE SCALE GENOMIC DNA]</scope>
    <source>
        <strain evidence="3 4">KCTC 2396</strain>
    </source>
</reference>
<dbReference type="AlphaFoldDB" id="Q2SIF3"/>
<accession>Q2SIF3</accession>
<dbReference type="RefSeq" id="WP_011396640.1">
    <property type="nucleotide sequence ID" value="NC_007645.1"/>
</dbReference>
<dbReference type="GO" id="GO:0030170">
    <property type="term" value="F:pyridoxal phosphate binding"/>
    <property type="evidence" value="ECO:0007669"/>
    <property type="project" value="InterPro"/>
</dbReference>
<protein>
    <submittedName>
        <fullName evidence="3">Putative aminotransferase</fullName>
    </submittedName>
</protein>
<feature type="region of interest" description="Disordered" evidence="1">
    <location>
        <begin position="1"/>
        <end position="30"/>
    </location>
</feature>
<sequence>MSRTFERQDTPFTSDHSTSDHSEIPAPPLHTPFMRRHIRAAADHLRNDSVQLRQCSPEQQLYHRYLDAGEPHGPPLYAVKGEHWNGVCPAFLDFINQFTFRPEDMGYAECGYGIQRHRDFLHRLIVAEHDLHSLQHGFAGRIDVGCLAMTTRMAMYDLAKVAHRQFKSRWPEATPVALVPTPSWDYRGIFKDVGFEVVYLPIRPQHGWLPDLSEWKDIISDLRGRQSRRISLIVSNPQHNPTGMQWPTDVTEHLLQVCAEESAYLLLDDAYFNVHDPRTPVVNHLKSLLKAFDFKGGENALVRSGMFERWVATRPFGKQFSCNTMGVAAITTSPLLLRQLARESWINRYHCNTHNAEVMCAWLATQDAADWTVETGLQYARQKERVKQYLTTHLGWPQDEVCIGPSTSYMIFAVPEVYQKEADGIDRFRDDLFYATGTMLCASLFNQQAPAPYVRLHLGSHPDIIDEFLRRWRAAGLHYRQKRSFAGQDALKTPLPQQQFRTLAEN</sequence>
<keyword evidence="4" id="KW-1185">Reference proteome</keyword>
<dbReference type="eggNOG" id="COG0436">
    <property type="taxonomic scope" value="Bacteria"/>
</dbReference>
<dbReference type="CDD" id="cd00609">
    <property type="entry name" value="AAT_like"/>
    <property type="match status" value="1"/>
</dbReference>
<dbReference type="HOGENOM" id="CLU_615248_0_0_6"/>